<protein>
    <recommendedName>
        <fullName evidence="1">DUF4365 domain-containing protein</fullName>
    </recommendedName>
</protein>
<dbReference type="Pfam" id="PF14280">
    <property type="entry name" value="DUF4365"/>
    <property type="match status" value="1"/>
</dbReference>
<dbReference type="RefSeq" id="WP_150628507.1">
    <property type="nucleotide sequence ID" value="NZ_CABVHO010000008.1"/>
</dbReference>
<feature type="domain" description="DUF4365" evidence="1">
    <location>
        <begin position="41"/>
        <end position="145"/>
    </location>
</feature>
<evidence type="ECO:0000313" key="2">
    <source>
        <dbReference type="EMBL" id="VVN53844.1"/>
    </source>
</evidence>
<proteinExistence type="predicted"/>
<evidence type="ECO:0000313" key="3">
    <source>
        <dbReference type="Proteomes" id="UP000326437"/>
    </source>
</evidence>
<name>A0A5E6YM31_PSEFL</name>
<dbReference type="EMBL" id="CABVHO010000008">
    <property type="protein sequence ID" value="VVN53844.1"/>
    <property type="molecule type" value="Genomic_DNA"/>
</dbReference>
<dbReference type="InterPro" id="IPR025375">
    <property type="entry name" value="DUF4365"/>
</dbReference>
<reference evidence="2 3" key="1">
    <citation type="submission" date="2019-09" db="EMBL/GenBank/DDBJ databases">
        <authorList>
            <person name="Chandra G."/>
            <person name="Truman W A."/>
        </authorList>
    </citation>
    <scope>NUCLEOTIDE SEQUENCE [LARGE SCALE GENOMIC DNA]</scope>
    <source>
        <strain evidence="2">PS685</strain>
    </source>
</reference>
<gene>
    <name evidence="2" type="ORF">PS685_01373</name>
</gene>
<organism evidence="2 3">
    <name type="scientific">Pseudomonas fluorescens</name>
    <dbReference type="NCBI Taxonomy" id="294"/>
    <lineage>
        <taxon>Bacteria</taxon>
        <taxon>Pseudomonadati</taxon>
        <taxon>Pseudomonadota</taxon>
        <taxon>Gammaproteobacteria</taxon>
        <taxon>Pseudomonadales</taxon>
        <taxon>Pseudomonadaceae</taxon>
        <taxon>Pseudomonas</taxon>
    </lineage>
</organism>
<dbReference type="OrthoDB" id="7064911at2"/>
<evidence type="ECO:0000259" key="1">
    <source>
        <dbReference type="Pfam" id="PF14280"/>
    </source>
</evidence>
<sequence length="311" mass="36204">MNVQKDELGVKGERIAAKYLETIFDGETTKETMRGEGVGALDFQLKFRKNFEKNSYFQVGVQVKTGDSFGEWTPRKNRYRLQGIKGTHIKKWMQSNQPLLLIWVRPTTEGHEVYWKLITRKTPLETLSVSEHHLLTPASRSEIERLLEINATTPRSVAKITTHSLDTTPEIRAWASKKFTKIKGISNCCLGNIRISNYIWRHLTRVTRPQSHIRDSLTALPHIKNFLDIPPHQIQISRTSDDIFNGKRLIKQKILVIYRDIRFTDKEVCTVYIRLDEQIEFSVDWSEGKLSGFNYFHDVKAESIFRKLSKK</sequence>
<dbReference type="AlphaFoldDB" id="A0A5E6YM31"/>
<dbReference type="Proteomes" id="UP000326437">
    <property type="component" value="Unassembled WGS sequence"/>
</dbReference>
<accession>A0A5E6YM31</accession>